<accession>A0A1Q9E332</accession>
<evidence type="ECO:0000313" key="2">
    <source>
        <dbReference type="Proteomes" id="UP000186817"/>
    </source>
</evidence>
<dbReference type="AlphaFoldDB" id="A0A1Q9E332"/>
<dbReference type="EMBL" id="LSRX01000280">
    <property type="protein sequence ID" value="OLQ01827.1"/>
    <property type="molecule type" value="Genomic_DNA"/>
</dbReference>
<dbReference type="Proteomes" id="UP000186817">
    <property type="component" value="Unassembled WGS sequence"/>
</dbReference>
<name>A0A1Q9E332_SYMMI</name>
<reference evidence="1 2" key="1">
    <citation type="submission" date="2016-02" db="EMBL/GenBank/DDBJ databases">
        <title>Genome analysis of coral dinoflagellate symbionts highlights evolutionary adaptations to a symbiotic lifestyle.</title>
        <authorList>
            <person name="Aranda M."/>
            <person name="Li Y."/>
            <person name="Liew Y.J."/>
            <person name="Baumgarten S."/>
            <person name="Simakov O."/>
            <person name="Wilson M."/>
            <person name="Piel J."/>
            <person name="Ashoor H."/>
            <person name="Bougouffa S."/>
            <person name="Bajic V.B."/>
            <person name="Ryu T."/>
            <person name="Ravasi T."/>
            <person name="Bayer T."/>
            <person name="Micklem G."/>
            <person name="Kim H."/>
            <person name="Bhak J."/>
            <person name="Lajeunesse T.C."/>
            <person name="Voolstra C.R."/>
        </authorList>
    </citation>
    <scope>NUCLEOTIDE SEQUENCE [LARGE SCALE GENOMIC DNA]</scope>
    <source>
        <strain evidence="1 2">CCMP2467</strain>
    </source>
</reference>
<protein>
    <submittedName>
        <fullName evidence="1">Uncharacterized protein</fullName>
    </submittedName>
</protein>
<keyword evidence="2" id="KW-1185">Reference proteome</keyword>
<proteinExistence type="predicted"/>
<evidence type="ECO:0000313" key="1">
    <source>
        <dbReference type="EMBL" id="OLQ01827.1"/>
    </source>
</evidence>
<sequence length="98" mass="10938">MEGKSAGYLFYDWFAIPQITARQPGVNEETTKSDAALAVQSIPAYVEACDLFFVLCPELYHQETGLLSIRADTSVIVVYSSAEDDWEFRDLRVGAVQI</sequence>
<gene>
    <name evidence="1" type="ORF">AK812_SmicGene15401</name>
</gene>
<organism evidence="1 2">
    <name type="scientific">Symbiodinium microadriaticum</name>
    <name type="common">Dinoflagellate</name>
    <name type="synonym">Zooxanthella microadriatica</name>
    <dbReference type="NCBI Taxonomy" id="2951"/>
    <lineage>
        <taxon>Eukaryota</taxon>
        <taxon>Sar</taxon>
        <taxon>Alveolata</taxon>
        <taxon>Dinophyceae</taxon>
        <taxon>Suessiales</taxon>
        <taxon>Symbiodiniaceae</taxon>
        <taxon>Symbiodinium</taxon>
    </lineage>
</organism>
<comment type="caution">
    <text evidence="1">The sequence shown here is derived from an EMBL/GenBank/DDBJ whole genome shotgun (WGS) entry which is preliminary data.</text>
</comment>